<dbReference type="OrthoDB" id="9807419at2"/>
<sequence>MYFRIDDEVQVIAGADRGHRGKILKIDRKKNKLVVEGAGRVWKHVRKSQKNPQGGRLNKEMPISASNVMLVDPTTGTPTKVGVRFLADGSKERFAKKSGATLGKIAPARAAHVTKK</sequence>
<dbReference type="InterPro" id="IPR003256">
    <property type="entry name" value="Ribosomal_uL24"/>
</dbReference>
<dbReference type="PANTHER" id="PTHR12903">
    <property type="entry name" value="MITOCHONDRIAL RIBOSOMAL PROTEIN L24"/>
    <property type="match status" value="1"/>
</dbReference>
<dbReference type="InterPro" id="IPR005825">
    <property type="entry name" value="Ribosomal_uL24_CS"/>
</dbReference>
<dbReference type="InterPro" id="IPR041988">
    <property type="entry name" value="Ribosomal_uL24_KOW"/>
</dbReference>
<evidence type="ECO:0000256" key="3">
    <source>
        <dbReference type="ARBA" id="ARBA00023274"/>
    </source>
</evidence>
<evidence type="ECO:0000313" key="8">
    <source>
        <dbReference type="EMBL" id="TWU32939.1"/>
    </source>
</evidence>
<dbReference type="InterPro" id="IPR005824">
    <property type="entry name" value="KOW"/>
</dbReference>
<dbReference type="AlphaFoldDB" id="A0A5C6DDF4"/>
<dbReference type="InterPro" id="IPR008991">
    <property type="entry name" value="Translation_prot_SH3-like_sf"/>
</dbReference>
<feature type="domain" description="KOW" evidence="7">
    <location>
        <begin position="2"/>
        <end position="29"/>
    </location>
</feature>
<protein>
    <recommendedName>
        <fullName evidence="4 5">Large ribosomal subunit protein uL24</fullName>
    </recommendedName>
</protein>
<evidence type="ECO:0000256" key="6">
    <source>
        <dbReference type="RuleBase" id="RU003477"/>
    </source>
</evidence>
<gene>
    <name evidence="5 8" type="primary">rplX</name>
    <name evidence="8" type="ORF">Poly41_53180</name>
</gene>
<dbReference type="RefSeq" id="WP_146530092.1">
    <property type="nucleotide sequence ID" value="NZ_SJPV01000011.1"/>
</dbReference>
<keyword evidence="3 5" id="KW-0687">Ribonucleoprotein</keyword>
<keyword evidence="5" id="KW-0699">rRNA-binding</keyword>
<dbReference type="PROSITE" id="PS01108">
    <property type="entry name" value="RIBOSOMAL_L24"/>
    <property type="match status" value="1"/>
</dbReference>
<dbReference type="InterPro" id="IPR014722">
    <property type="entry name" value="Rib_uL2_dom2"/>
</dbReference>
<evidence type="ECO:0000256" key="1">
    <source>
        <dbReference type="ARBA" id="ARBA00010618"/>
    </source>
</evidence>
<evidence type="ECO:0000256" key="2">
    <source>
        <dbReference type="ARBA" id="ARBA00022980"/>
    </source>
</evidence>
<dbReference type="SMART" id="SM00739">
    <property type="entry name" value="KOW"/>
    <property type="match status" value="1"/>
</dbReference>
<dbReference type="HAMAP" id="MF_01326_B">
    <property type="entry name" value="Ribosomal_uL24_B"/>
    <property type="match status" value="1"/>
</dbReference>
<dbReference type="InterPro" id="IPR057264">
    <property type="entry name" value="Ribosomal_uL24_C"/>
</dbReference>
<evidence type="ECO:0000259" key="7">
    <source>
        <dbReference type="SMART" id="SM00739"/>
    </source>
</evidence>
<comment type="subunit">
    <text evidence="5">Part of the 50S ribosomal subunit.</text>
</comment>
<keyword evidence="9" id="KW-1185">Reference proteome</keyword>
<comment type="similarity">
    <text evidence="1 5 6">Belongs to the universal ribosomal protein uL24 family.</text>
</comment>
<dbReference type="GO" id="GO:0006412">
    <property type="term" value="P:translation"/>
    <property type="evidence" value="ECO:0007669"/>
    <property type="project" value="UniProtKB-UniRule"/>
</dbReference>
<comment type="function">
    <text evidence="5">One of the proteins that surrounds the polypeptide exit tunnel on the outside of the subunit.</text>
</comment>
<dbReference type="GO" id="GO:0003735">
    <property type="term" value="F:structural constituent of ribosome"/>
    <property type="evidence" value="ECO:0007669"/>
    <property type="project" value="InterPro"/>
</dbReference>
<dbReference type="Gene3D" id="2.30.30.30">
    <property type="match status" value="1"/>
</dbReference>
<comment type="caution">
    <text evidence="8">The sequence shown here is derived from an EMBL/GenBank/DDBJ whole genome shotgun (WGS) entry which is preliminary data.</text>
</comment>
<dbReference type="Pfam" id="PF17136">
    <property type="entry name" value="ribosomal_L24"/>
    <property type="match status" value="1"/>
</dbReference>
<organism evidence="8 9">
    <name type="scientific">Novipirellula artificiosorum</name>
    <dbReference type="NCBI Taxonomy" id="2528016"/>
    <lineage>
        <taxon>Bacteria</taxon>
        <taxon>Pseudomonadati</taxon>
        <taxon>Planctomycetota</taxon>
        <taxon>Planctomycetia</taxon>
        <taxon>Pirellulales</taxon>
        <taxon>Pirellulaceae</taxon>
        <taxon>Novipirellula</taxon>
    </lineage>
</organism>
<dbReference type="NCBIfam" id="TIGR01079">
    <property type="entry name" value="rplX_bact"/>
    <property type="match status" value="1"/>
</dbReference>
<dbReference type="CDD" id="cd06089">
    <property type="entry name" value="KOW_RPL26"/>
    <property type="match status" value="1"/>
</dbReference>
<name>A0A5C6DDF4_9BACT</name>
<dbReference type="Proteomes" id="UP000319143">
    <property type="component" value="Unassembled WGS sequence"/>
</dbReference>
<dbReference type="SUPFAM" id="SSF50104">
    <property type="entry name" value="Translation proteins SH3-like domain"/>
    <property type="match status" value="1"/>
</dbReference>
<dbReference type="EMBL" id="SJPV01000011">
    <property type="protein sequence ID" value="TWU32939.1"/>
    <property type="molecule type" value="Genomic_DNA"/>
</dbReference>
<dbReference type="GO" id="GO:0005840">
    <property type="term" value="C:ribosome"/>
    <property type="evidence" value="ECO:0007669"/>
    <property type="project" value="UniProtKB-KW"/>
</dbReference>
<evidence type="ECO:0000256" key="5">
    <source>
        <dbReference type="HAMAP-Rule" id="MF_01326"/>
    </source>
</evidence>
<reference evidence="8 9" key="1">
    <citation type="submission" date="2019-02" db="EMBL/GenBank/DDBJ databases">
        <title>Deep-cultivation of Planctomycetes and their phenomic and genomic characterization uncovers novel biology.</title>
        <authorList>
            <person name="Wiegand S."/>
            <person name="Jogler M."/>
            <person name="Boedeker C."/>
            <person name="Pinto D."/>
            <person name="Vollmers J."/>
            <person name="Rivas-Marin E."/>
            <person name="Kohn T."/>
            <person name="Peeters S.H."/>
            <person name="Heuer A."/>
            <person name="Rast P."/>
            <person name="Oberbeckmann S."/>
            <person name="Bunk B."/>
            <person name="Jeske O."/>
            <person name="Meyerdierks A."/>
            <person name="Storesund J.E."/>
            <person name="Kallscheuer N."/>
            <person name="Luecker S."/>
            <person name="Lage O.M."/>
            <person name="Pohl T."/>
            <person name="Merkel B.J."/>
            <person name="Hornburger P."/>
            <person name="Mueller R.-W."/>
            <person name="Bruemmer F."/>
            <person name="Labrenz M."/>
            <person name="Spormann A.M."/>
            <person name="Op Den Camp H."/>
            <person name="Overmann J."/>
            <person name="Amann R."/>
            <person name="Jetten M.S.M."/>
            <person name="Mascher T."/>
            <person name="Medema M.H."/>
            <person name="Devos D.P."/>
            <person name="Kaster A.-K."/>
            <person name="Ovreas L."/>
            <person name="Rohde M."/>
            <person name="Galperin M.Y."/>
            <person name="Jogler C."/>
        </authorList>
    </citation>
    <scope>NUCLEOTIDE SEQUENCE [LARGE SCALE GENOMIC DNA]</scope>
    <source>
        <strain evidence="8 9">Poly41</strain>
    </source>
</reference>
<dbReference type="GO" id="GO:0019843">
    <property type="term" value="F:rRNA binding"/>
    <property type="evidence" value="ECO:0007669"/>
    <property type="project" value="UniProtKB-UniRule"/>
</dbReference>
<dbReference type="Pfam" id="PF00467">
    <property type="entry name" value="KOW"/>
    <property type="match status" value="1"/>
</dbReference>
<proteinExistence type="inferred from homology"/>
<evidence type="ECO:0000313" key="9">
    <source>
        <dbReference type="Proteomes" id="UP000319143"/>
    </source>
</evidence>
<keyword evidence="2 5" id="KW-0689">Ribosomal protein</keyword>
<dbReference type="GO" id="GO:1990904">
    <property type="term" value="C:ribonucleoprotein complex"/>
    <property type="evidence" value="ECO:0007669"/>
    <property type="project" value="UniProtKB-KW"/>
</dbReference>
<accession>A0A5C6DDF4</accession>
<evidence type="ECO:0000256" key="4">
    <source>
        <dbReference type="ARBA" id="ARBA00035206"/>
    </source>
</evidence>
<comment type="function">
    <text evidence="5">One of two assembly initiator proteins, it binds directly to the 5'-end of the 23S rRNA, where it nucleates assembly of the 50S subunit.</text>
</comment>
<keyword evidence="5" id="KW-0694">RNA-binding</keyword>